<dbReference type="InterPro" id="IPR043519">
    <property type="entry name" value="NT_sf"/>
</dbReference>
<name>A0AA41QQL7_9HYPH</name>
<accession>A0AA41QQL7</accession>
<dbReference type="CDD" id="cd05403">
    <property type="entry name" value="NT_KNTase_like"/>
    <property type="match status" value="1"/>
</dbReference>
<sequence length="118" mass="13140">MNLSDSELAVIRDWAGRTPRIWEVRLFGSRAKGTARADSDVDLALTVKGTTKQDAYTTYFFNVEGWRSALSEGLKLTADIHLYDERRSPKVFGFVAEHGLLIWSCAGSTDDPDRSGAR</sequence>
<dbReference type="EMBL" id="JALAZD010000004">
    <property type="protein sequence ID" value="MCI0129225.1"/>
    <property type="molecule type" value="Genomic_DNA"/>
</dbReference>
<evidence type="ECO:0000313" key="3">
    <source>
        <dbReference type="Proteomes" id="UP001156140"/>
    </source>
</evidence>
<dbReference type="Pfam" id="PF01909">
    <property type="entry name" value="NTP_transf_2"/>
    <property type="match status" value="1"/>
</dbReference>
<protein>
    <submittedName>
        <fullName evidence="2">Nucleotidyltransferase domain-containing protein</fullName>
    </submittedName>
</protein>
<keyword evidence="3" id="KW-1185">Reference proteome</keyword>
<organism evidence="2 3">
    <name type="scientific">Paradevosia shaoguanensis</name>
    <dbReference type="NCBI Taxonomy" id="1335043"/>
    <lineage>
        <taxon>Bacteria</taxon>
        <taxon>Pseudomonadati</taxon>
        <taxon>Pseudomonadota</taxon>
        <taxon>Alphaproteobacteria</taxon>
        <taxon>Hyphomicrobiales</taxon>
        <taxon>Devosiaceae</taxon>
        <taxon>Paradevosia</taxon>
    </lineage>
</organism>
<reference evidence="2" key="1">
    <citation type="submission" date="2022-03" db="EMBL/GenBank/DDBJ databases">
        <title>The complete genome sequence of a Methyloterrigena soli.</title>
        <authorList>
            <person name="Zi Z."/>
        </authorList>
    </citation>
    <scope>NUCLEOTIDE SEQUENCE</scope>
    <source>
        <strain evidence="2">M48</strain>
    </source>
</reference>
<dbReference type="InterPro" id="IPR002934">
    <property type="entry name" value="Polymerase_NTP_transf_dom"/>
</dbReference>
<dbReference type="Gene3D" id="3.30.460.10">
    <property type="entry name" value="Beta Polymerase, domain 2"/>
    <property type="match status" value="1"/>
</dbReference>
<feature type="domain" description="Polymerase nucleotidyl transferase" evidence="1">
    <location>
        <begin position="23"/>
        <end position="95"/>
    </location>
</feature>
<dbReference type="GO" id="GO:0016779">
    <property type="term" value="F:nucleotidyltransferase activity"/>
    <property type="evidence" value="ECO:0007669"/>
    <property type="project" value="InterPro"/>
</dbReference>
<proteinExistence type="predicted"/>
<dbReference type="AlphaFoldDB" id="A0AA41QQL7"/>
<gene>
    <name evidence="2" type="ORF">ML536_20525</name>
</gene>
<dbReference type="SUPFAM" id="SSF81301">
    <property type="entry name" value="Nucleotidyltransferase"/>
    <property type="match status" value="1"/>
</dbReference>
<dbReference type="Proteomes" id="UP001156140">
    <property type="component" value="Unassembled WGS sequence"/>
</dbReference>
<evidence type="ECO:0000313" key="2">
    <source>
        <dbReference type="EMBL" id="MCI0129225.1"/>
    </source>
</evidence>
<evidence type="ECO:0000259" key="1">
    <source>
        <dbReference type="Pfam" id="PF01909"/>
    </source>
</evidence>
<comment type="caution">
    <text evidence="2">The sequence shown here is derived from an EMBL/GenBank/DDBJ whole genome shotgun (WGS) entry which is preliminary data.</text>
</comment>
<dbReference type="RefSeq" id="WP_182397632.1">
    <property type="nucleotide sequence ID" value="NZ_JAKETQ010000004.1"/>
</dbReference>